<dbReference type="EMBL" id="JADGJW010000673">
    <property type="protein sequence ID" value="KAJ3213828.1"/>
    <property type="molecule type" value="Genomic_DNA"/>
</dbReference>
<dbReference type="GO" id="GO:0003723">
    <property type="term" value="F:RNA binding"/>
    <property type="evidence" value="ECO:0007669"/>
    <property type="project" value="UniProtKB-UniRule"/>
</dbReference>
<evidence type="ECO:0000313" key="4">
    <source>
        <dbReference type="EMBL" id="KAJ3213828.1"/>
    </source>
</evidence>
<dbReference type="Gene3D" id="3.30.70.330">
    <property type="match status" value="1"/>
</dbReference>
<dbReference type="Proteomes" id="UP001211065">
    <property type="component" value="Unassembled WGS sequence"/>
</dbReference>
<keyword evidence="1" id="KW-0694">RNA-binding</keyword>
<accession>A0AAD5TXI1</accession>
<gene>
    <name evidence="4" type="ORF">HK099_007173</name>
</gene>
<dbReference type="Pfam" id="PF00076">
    <property type="entry name" value="RRM_1"/>
    <property type="match status" value="1"/>
</dbReference>
<dbReference type="InterPro" id="IPR035979">
    <property type="entry name" value="RBD_domain_sf"/>
</dbReference>
<feature type="region of interest" description="Disordered" evidence="2">
    <location>
        <begin position="92"/>
        <end position="157"/>
    </location>
</feature>
<dbReference type="InterPro" id="IPR050907">
    <property type="entry name" value="SRSF"/>
</dbReference>
<comment type="caution">
    <text evidence="4">The sequence shown here is derived from an EMBL/GenBank/DDBJ whole genome shotgun (WGS) entry which is preliminary data.</text>
</comment>
<dbReference type="PROSITE" id="PS50102">
    <property type="entry name" value="RRM"/>
    <property type="match status" value="1"/>
</dbReference>
<dbReference type="PANTHER" id="PTHR23147">
    <property type="entry name" value="SERINE/ARGININE RICH SPLICING FACTOR"/>
    <property type="match status" value="1"/>
</dbReference>
<proteinExistence type="predicted"/>
<sequence length="157" mass="18589">MSRRDSRKSTLFIAGISARTRARDLAYEFERYGRLVRCDIPAPRNHYSSSKPYAFVEYEDPRDAEDAYFEMQNRRIDGYNIIIQWAKNSPQRSWRFEGGNAPPVQYRRGSADDRRSPRDRRDESPKRYSRDRSPERSQFNGNHSPTGKENGRNSRYN</sequence>
<name>A0AAD5TXI1_9FUNG</name>
<protein>
    <recommendedName>
        <fullName evidence="3">RRM domain-containing protein</fullName>
    </recommendedName>
</protein>
<feature type="compositionally biased region" description="Basic and acidic residues" evidence="2">
    <location>
        <begin position="109"/>
        <end position="135"/>
    </location>
</feature>
<dbReference type="InterPro" id="IPR012677">
    <property type="entry name" value="Nucleotide-bd_a/b_plait_sf"/>
</dbReference>
<dbReference type="InterPro" id="IPR000504">
    <property type="entry name" value="RRM_dom"/>
</dbReference>
<evidence type="ECO:0000259" key="3">
    <source>
        <dbReference type="PROSITE" id="PS50102"/>
    </source>
</evidence>
<dbReference type="AlphaFoldDB" id="A0AAD5TXI1"/>
<dbReference type="SUPFAM" id="SSF54928">
    <property type="entry name" value="RNA-binding domain, RBD"/>
    <property type="match status" value="1"/>
</dbReference>
<reference evidence="4" key="1">
    <citation type="submission" date="2020-05" db="EMBL/GenBank/DDBJ databases">
        <title>Phylogenomic resolution of chytrid fungi.</title>
        <authorList>
            <person name="Stajich J.E."/>
            <person name="Amses K."/>
            <person name="Simmons R."/>
            <person name="Seto K."/>
            <person name="Myers J."/>
            <person name="Bonds A."/>
            <person name="Quandt C.A."/>
            <person name="Barry K."/>
            <person name="Liu P."/>
            <person name="Grigoriev I."/>
            <person name="Longcore J.E."/>
            <person name="James T.Y."/>
        </authorList>
    </citation>
    <scope>NUCLEOTIDE SEQUENCE</scope>
    <source>
        <strain evidence="4">JEL0476</strain>
    </source>
</reference>
<evidence type="ECO:0000256" key="2">
    <source>
        <dbReference type="SAM" id="MobiDB-lite"/>
    </source>
</evidence>
<feature type="compositionally biased region" description="Polar residues" evidence="2">
    <location>
        <begin position="136"/>
        <end position="157"/>
    </location>
</feature>
<feature type="domain" description="RRM" evidence="3">
    <location>
        <begin position="9"/>
        <end position="88"/>
    </location>
</feature>
<evidence type="ECO:0000256" key="1">
    <source>
        <dbReference type="PROSITE-ProRule" id="PRU00176"/>
    </source>
</evidence>
<keyword evidence="5" id="KW-1185">Reference proteome</keyword>
<dbReference type="SMART" id="SM00360">
    <property type="entry name" value="RRM"/>
    <property type="match status" value="1"/>
</dbReference>
<organism evidence="4 5">
    <name type="scientific">Clydaea vesicula</name>
    <dbReference type="NCBI Taxonomy" id="447962"/>
    <lineage>
        <taxon>Eukaryota</taxon>
        <taxon>Fungi</taxon>
        <taxon>Fungi incertae sedis</taxon>
        <taxon>Chytridiomycota</taxon>
        <taxon>Chytridiomycota incertae sedis</taxon>
        <taxon>Chytridiomycetes</taxon>
        <taxon>Lobulomycetales</taxon>
        <taxon>Lobulomycetaceae</taxon>
        <taxon>Clydaea</taxon>
    </lineage>
</organism>
<evidence type="ECO:0000313" key="5">
    <source>
        <dbReference type="Proteomes" id="UP001211065"/>
    </source>
</evidence>